<dbReference type="RefSeq" id="WP_246240639.1">
    <property type="nucleotide sequence ID" value="NZ_AP022610.1"/>
</dbReference>
<evidence type="ECO:0000256" key="2">
    <source>
        <dbReference type="SAM" id="SignalP"/>
    </source>
</evidence>
<keyword evidence="4" id="KW-1185">Reference proteome</keyword>
<dbReference type="KEGG" id="mmag:MMAD_27280"/>
<organism evidence="3 4">
    <name type="scientific">Mycolicibacterium madagascariense</name>
    <dbReference type="NCBI Taxonomy" id="212765"/>
    <lineage>
        <taxon>Bacteria</taxon>
        <taxon>Bacillati</taxon>
        <taxon>Actinomycetota</taxon>
        <taxon>Actinomycetes</taxon>
        <taxon>Mycobacteriales</taxon>
        <taxon>Mycobacteriaceae</taxon>
        <taxon>Mycolicibacterium</taxon>
    </lineage>
</organism>
<feature type="signal peptide" evidence="2">
    <location>
        <begin position="1"/>
        <end position="30"/>
    </location>
</feature>
<evidence type="ECO:0000313" key="3">
    <source>
        <dbReference type="EMBL" id="BBZ28433.1"/>
    </source>
</evidence>
<feature type="compositionally biased region" description="Low complexity" evidence="1">
    <location>
        <begin position="55"/>
        <end position="65"/>
    </location>
</feature>
<proteinExistence type="predicted"/>
<name>A0A7I7XGZ8_9MYCO</name>
<accession>A0A7I7XGZ8</accession>
<sequence>MVNLTHAFATFGCAAAFAALPLAAAAPAAATECPNGTMPSSFAGVCSEASGGGSVAAPPQVAQPPSNVFLNPNGLSSVDGVPCTPQKIGKCIALQESQG</sequence>
<dbReference type="EMBL" id="AP022610">
    <property type="protein sequence ID" value="BBZ28433.1"/>
    <property type="molecule type" value="Genomic_DNA"/>
</dbReference>
<feature type="region of interest" description="Disordered" evidence="1">
    <location>
        <begin position="48"/>
        <end position="68"/>
    </location>
</feature>
<gene>
    <name evidence="3" type="ORF">MMAD_27280</name>
</gene>
<evidence type="ECO:0000256" key="1">
    <source>
        <dbReference type="SAM" id="MobiDB-lite"/>
    </source>
</evidence>
<feature type="chain" id="PRO_5029915837" description="Intersectin-EH binding protein Ibp1" evidence="2">
    <location>
        <begin position="31"/>
        <end position="99"/>
    </location>
</feature>
<keyword evidence="2" id="KW-0732">Signal</keyword>
<dbReference type="AlphaFoldDB" id="A0A7I7XGZ8"/>
<evidence type="ECO:0000313" key="4">
    <source>
        <dbReference type="Proteomes" id="UP000466517"/>
    </source>
</evidence>
<reference evidence="3 4" key="1">
    <citation type="journal article" date="2019" name="Emerg. Microbes Infect.">
        <title>Comprehensive subspecies identification of 175 nontuberculous mycobacteria species based on 7547 genomic profiles.</title>
        <authorList>
            <person name="Matsumoto Y."/>
            <person name="Kinjo T."/>
            <person name="Motooka D."/>
            <person name="Nabeya D."/>
            <person name="Jung N."/>
            <person name="Uechi K."/>
            <person name="Horii T."/>
            <person name="Iida T."/>
            <person name="Fujita J."/>
            <person name="Nakamura S."/>
        </authorList>
    </citation>
    <scope>NUCLEOTIDE SEQUENCE [LARGE SCALE GENOMIC DNA]</scope>
    <source>
        <strain evidence="3 4">JCM 13574</strain>
    </source>
</reference>
<protein>
    <recommendedName>
        <fullName evidence="5">Intersectin-EH binding protein Ibp1</fullName>
    </recommendedName>
</protein>
<dbReference type="Proteomes" id="UP000466517">
    <property type="component" value="Chromosome"/>
</dbReference>
<evidence type="ECO:0008006" key="5">
    <source>
        <dbReference type="Google" id="ProtNLM"/>
    </source>
</evidence>